<organism evidence="3 4">
    <name type="scientific">Galerina marginata (strain CBS 339.88)</name>
    <dbReference type="NCBI Taxonomy" id="685588"/>
    <lineage>
        <taxon>Eukaryota</taxon>
        <taxon>Fungi</taxon>
        <taxon>Dikarya</taxon>
        <taxon>Basidiomycota</taxon>
        <taxon>Agaricomycotina</taxon>
        <taxon>Agaricomycetes</taxon>
        <taxon>Agaricomycetidae</taxon>
        <taxon>Agaricales</taxon>
        <taxon>Agaricineae</taxon>
        <taxon>Strophariaceae</taxon>
        <taxon>Galerina</taxon>
    </lineage>
</organism>
<keyword evidence="1" id="KW-0812">Transmembrane</keyword>
<feature type="transmembrane region" description="Helical" evidence="1">
    <location>
        <begin position="177"/>
        <end position="202"/>
    </location>
</feature>
<dbReference type="Proteomes" id="UP000027222">
    <property type="component" value="Unassembled WGS sequence"/>
</dbReference>
<dbReference type="PANTHER" id="PTHR40465">
    <property type="entry name" value="CHROMOSOME 1, WHOLE GENOME SHOTGUN SEQUENCE"/>
    <property type="match status" value="1"/>
</dbReference>
<dbReference type="EMBL" id="KL142376">
    <property type="protein sequence ID" value="KDR77670.1"/>
    <property type="molecule type" value="Genomic_DNA"/>
</dbReference>
<dbReference type="OrthoDB" id="2536347at2759"/>
<evidence type="ECO:0000259" key="2">
    <source>
        <dbReference type="Pfam" id="PF20152"/>
    </source>
</evidence>
<evidence type="ECO:0000313" key="4">
    <source>
        <dbReference type="Proteomes" id="UP000027222"/>
    </source>
</evidence>
<evidence type="ECO:0000256" key="1">
    <source>
        <dbReference type="SAM" id="Phobius"/>
    </source>
</evidence>
<protein>
    <recommendedName>
        <fullName evidence="2">DUF6534 domain-containing protein</fullName>
    </recommendedName>
</protein>
<keyword evidence="1" id="KW-1133">Transmembrane helix</keyword>
<feature type="transmembrane region" description="Helical" evidence="1">
    <location>
        <begin position="69"/>
        <end position="88"/>
    </location>
</feature>
<proteinExistence type="predicted"/>
<feature type="transmembrane region" description="Helical" evidence="1">
    <location>
        <begin position="36"/>
        <end position="57"/>
    </location>
</feature>
<dbReference type="PANTHER" id="PTHR40465:SF1">
    <property type="entry name" value="DUF6534 DOMAIN-CONTAINING PROTEIN"/>
    <property type="match status" value="1"/>
</dbReference>
<reference evidence="4" key="1">
    <citation type="journal article" date="2014" name="Proc. Natl. Acad. Sci. U.S.A.">
        <title>Extensive sampling of basidiomycete genomes demonstrates inadequacy of the white-rot/brown-rot paradigm for wood decay fungi.</title>
        <authorList>
            <person name="Riley R."/>
            <person name="Salamov A.A."/>
            <person name="Brown D.W."/>
            <person name="Nagy L.G."/>
            <person name="Floudas D."/>
            <person name="Held B.W."/>
            <person name="Levasseur A."/>
            <person name="Lombard V."/>
            <person name="Morin E."/>
            <person name="Otillar R."/>
            <person name="Lindquist E.A."/>
            <person name="Sun H."/>
            <person name="LaButti K.M."/>
            <person name="Schmutz J."/>
            <person name="Jabbour D."/>
            <person name="Luo H."/>
            <person name="Baker S.E."/>
            <person name="Pisabarro A.G."/>
            <person name="Walton J.D."/>
            <person name="Blanchette R.A."/>
            <person name="Henrissat B."/>
            <person name="Martin F."/>
            <person name="Cullen D."/>
            <person name="Hibbett D.S."/>
            <person name="Grigoriev I.V."/>
        </authorList>
    </citation>
    <scope>NUCLEOTIDE SEQUENCE [LARGE SCALE GENOMIC DNA]</scope>
    <source>
        <strain evidence="4">CBS 339.88</strain>
    </source>
</reference>
<feature type="transmembrane region" description="Helical" evidence="1">
    <location>
        <begin position="222"/>
        <end position="242"/>
    </location>
</feature>
<dbReference type="Pfam" id="PF20152">
    <property type="entry name" value="DUF6534"/>
    <property type="match status" value="1"/>
</dbReference>
<feature type="domain" description="DUF6534" evidence="2">
    <location>
        <begin position="187"/>
        <end position="272"/>
    </location>
</feature>
<dbReference type="HOGENOM" id="CLU_046025_2_1_1"/>
<keyword evidence="4" id="KW-1185">Reference proteome</keyword>
<evidence type="ECO:0000313" key="3">
    <source>
        <dbReference type="EMBL" id="KDR77670.1"/>
    </source>
</evidence>
<dbReference type="AlphaFoldDB" id="A0A067T3A2"/>
<feature type="transmembrane region" description="Helical" evidence="1">
    <location>
        <begin position="108"/>
        <end position="127"/>
    </location>
</feature>
<accession>A0A067T3A2</accession>
<sequence>MLLPLTPNELGKMCTISPFMKNITNTTIASSAGPLLIAHLLNWGLFGVLSMQVYLYYLAFPKDRIGIKIPVYAAYLLDATQTFLLTRSAFRTFALGFGNPSVLNEVDILWFGDVLTGLISFISQTFYAYRIGVLFHKPYLAAVIMLLAVVSLTASIVSGVQAHLAGLFSELLRKDTLIVAGIWGGGSALCDVLIAVSMTYYLKRHEAGFQRTDALLERIIRLTVGTGSTTAAIAILGFLLFFPVHTTYYQTVVSVQGKMYSNSMMVSLNSRMKIGPSNSPSVSTADEFSGVFRRTAVQHDTPVELKHYSEHLGGVLVTREEISSQACDQGRSFEDLKVASSRP</sequence>
<keyword evidence="1" id="KW-0472">Membrane</keyword>
<gene>
    <name evidence="3" type="ORF">GALMADRAFT_138739</name>
</gene>
<feature type="transmembrane region" description="Helical" evidence="1">
    <location>
        <begin position="139"/>
        <end position="157"/>
    </location>
</feature>
<dbReference type="InterPro" id="IPR045339">
    <property type="entry name" value="DUF6534"/>
</dbReference>
<name>A0A067T3A2_GALM3</name>